<accession>A0A087D977</accession>
<dbReference type="InterPro" id="IPR006597">
    <property type="entry name" value="Sel1-like"/>
</dbReference>
<dbReference type="InterPro" id="IPR011990">
    <property type="entry name" value="TPR-like_helical_dom_sf"/>
</dbReference>
<reference evidence="1 2" key="1">
    <citation type="submission" date="2014-03" db="EMBL/GenBank/DDBJ databases">
        <title>Genomics of Bifidobacteria.</title>
        <authorList>
            <person name="Ventura M."/>
            <person name="Milani C."/>
            <person name="Lugli G.A."/>
        </authorList>
    </citation>
    <scope>NUCLEOTIDE SEQUENCE [LARGE SCALE GENOMIC DNA]</scope>
    <source>
        <strain evidence="1 2">DSM 23968</strain>
    </source>
</reference>
<evidence type="ECO:0000313" key="1">
    <source>
        <dbReference type="EMBL" id="KFI92077.1"/>
    </source>
</evidence>
<proteinExistence type="predicted"/>
<dbReference type="EMBL" id="JGZP01000031">
    <property type="protein sequence ID" value="KFI92077.1"/>
    <property type="molecule type" value="Genomic_DNA"/>
</dbReference>
<gene>
    <name evidence="1" type="ORF">BSTEL_2021</name>
</gene>
<keyword evidence="2" id="KW-1185">Reference proteome</keyword>
<dbReference type="SMART" id="SM00671">
    <property type="entry name" value="SEL1"/>
    <property type="match status" value="2"/>
</dbReference>
<dbReference type="Proteomes" id="UP000029004">
    <property type="component" value="Unassembled WGS sequence"/>
</dbReference>
<comment type="caution">
    <text evidence="1">The sequence shown here is derived from an EMBL/GenBank/DDBJ whole genome shotgun (WGS) entry which is preliminary data.</text>
</comment>
<dbReference type="RefSeq" id="WP_238567706.1">
    <property type="nucleotide sequence ID" value="NZ_JGZP01000031.1"/>
</dbReference>
<dbReference type="SUPFAM" id="SSF81901">
    <property type="entry name" value="HCP-like"/>
    <property type="match status" value="1"/>
</dbReference>
<name>A0A087D977_9BIFI</name>
<dbReference type="Gene3D" id="1.25.40.10">
    <property type="entry name" value="Tetratricopeptide repeat domain"/>
    <property type="match status" value="1"/>
</dbReference>
<organism evidence="1 2">
    <name type="scientific">Bifidobacterium stellenboschense</name>
    <dbReference type="NCBI Taxonomy" id="762211"/>
    <lineage>
        <taxon>Bacteria</taxon>
        <taxon>Bacillati</taxon>
        <taxon>Actinomycetota</taxon>
        <taxon>Actinomycetes</taxon>
        <taxon>Bifidobacteriales</taxon>
        <taxon>Bifidobacteriaceae</taxon>
        <taxon>Bifidobacterium</taxon>
    </lineage>
</organism>
<dbReference type="AlphaFoldDB" id="A0A087D977"/>
<sequence length="319" mass="35621">MVFDIGDDPLLSVHDDIPVIDYGDVYFLYDDPVIGPILPLLFITIPVRDGDGAVGRDRIDCYPYAETVEIDPVGIGHADDAADMGVPFYDAGTAEDDLCHVADESDPEGRLALQYGGMYYEEGMGYTAPEDRRARIDCFKAAEILYRHAAGRGNTIGWLCLGYVYAYDRCEGEYYRSYFDNFGEVPPKPDTDTLAFECFRHAADRRLAEGCYKLGDMLTEGRGCEVDYAAALDMFLKAYRYGRDGSPRIWGSVALRLARAYANARGCALDYDRALHWYGVARTGLELEVRDGGAAYDARLWEAEAGVRDMQQALRLMAR</sequence>
<protein>
    <submittedName>
        <fullName evidence="1">Sel1 repeat protein</fullName>
    </submittedName>
</protein>
<evidence type="ECO:0000313" key="2">
    <source>
        <dbReference type="Proteomes" id="UP000029004"/>
    </source>
</evidence>
<dbReference type="eggNOG" id="COG0790">
    <property type="taxonomic scope" value="Bacteria"/>
</dbReference>
<dbReference type="STRING" id="762211.BSTEL_2021"/>